<keyword evidence="2" id="KW-1185">Reference proteome</keyword>
<organism evidence="1 2">
    <name type="scientific">Kluyveromyces marxianus</name>
    <name type="common">Yeast</name>
    <name type="synonym">Candida kefyr</name>
    <dbReference type="NCBI Taxonomy" id="4911"/>
    <lineage>
        <taxon>Eukaryota</taxon>
        <taxon>Fungi</taxon>
        <taxon>Dikarya</taxon>
        <taxon>Ascomycota</taxon>
        <taxon>Saccharomycotina</taxon>
        <taxon>Saccharomycetes</taxon>
        <taxon>Saccharomycetales</taxon>
        <taxon>Saccharomycetaceae</taxon>
        <taxon>Kluyveromyces</taxon>
    </lineage>
</organism>
<dbReference type="PANTHER" id="PTHR28106:SF1">
    <property type="entry name" value="MITOCHONDRIAL ATPASE COMPLEX SUBUNIT ATP10"/>
    <property type="match status" value="1"/>
</dbReference>
<dbReference type="Proteomes" id="UP000422736">
    <property type="component" value="Chromosome 7"/>
</dbReference>
<reference evidence="1 2" key="1">
    <citation type="submission" date="2016-03" db="EMBL/GenBank/DDBJ databases">
        <title>How can Kluyveromyces marxianus grow so fast - potential evolutionary course in Saccharomyces Complex revealed by comparative genomics.</title>
        <authorList>
            <person name="Mo W."/>
            <person name="Lu W."/>
            <person name="Yang X."/>
            <person name="Qi J."/>
            <person name="Lv H."/>
        </authorList>
    </citation>
    <scope>NUCLEOTIDE SEQUENCE [LARGE SCALE GENOMIC DNA]</scope>
    <source>
        <strain evidence="1 2">FIM1</strain>
    </source>
</reference>
<protein>
    <submittedName>
        <fullName evidence="1">Mitochondrial ATPase complex subunit ATP10</fullName>
    </submittedName>
</protein>
<gene>
    <name evidence="1" type="primary">ATP10</name>
    <name evidence="1" type="ORF">FIM1_4365</name>
</gene>
<dbReference type="EMBL" id="CP015061">
    <property type="protein sequence ID" value="QGN18048.1"/>
    <property type="molecule type" value="Genomic_DNA"/>
</dbReference>
<name>A0ABX6F0M6_KLUMA</name>
<proteinExistence type="predicted"/>
<evidence type="ECO:0000313" key="1">
    <source>
        <dbReference type="EMBL" id="QGN18048.1"/>
    </source>
</evidence>
<sequence length="284" mass="32874">MNNSFVLGKRFFFSSSNRSGIFRRLNNNIINSAPKDIQIEELRKPIGLPQPPFNTKEYKYGNSFLDLFNSEKTEKRAGELEVEFRKSGFHDLYVLKKTNGKIFYSPPSYWKADKSLYFPHLSGQRLADGEECNIEDSLAGKVSIVRMFTTDVGKNLIDSYFVDKTHGLDYLKNDLDLLKDVEGAKSAQIIEINMAENWLKMAIVNFAKNKYASIVPEHRHDKTFICNRTQLPFQIREEIQINNLYSGYVFVIDENLKIRWAASGEASQKDFNLLWRCVNAIRKE</sequence>
<dbReference type="InterPro" id="IPR007849">
    <property type="entry name" value="ATP10"/>
</dbReference>
<evidence type="ECO:0000313" key="2">
    <source>
        <dbReference type="Proteomes" id="UP000422736"/>
    </source>
</evidence>
<dbReference type="Pfam" id="PF05176">
    <property type="entry name" value="ATP-synt_10"/>
    <property type="match status" value="1"/>
</dbReference>
<accession>A0ABX6F0M6</accession>
<dbReference type="PANTHER" id="PTHR28106">
    <property type="entry name" value="MITOCHONDRIAL ATPASE COMPLEX SUBUNIT ATP10"/>
    <property type="match status" value="1"/>
</dbReference>